<dbReference type="SUPFAM" id="SSF55895">
    <property type="entry name" value="Ribonuclease Rh-like"/>
    <property type="match status" value="1"/>
</dbReference>
<gene>
    <name evidence="4" type="ORF">HND93_02320</name>
</gene>
<keyword evidence="3" id="KW-0732">Signal</keyword>
<dbReference type="InterPro" id="IPR033130">
    <property type="entry name" value="RNase_T2_His_AS_2"/>
</dbReference>
<dbReference type="InterPro" id="IPR039378">
    <property type="entry name" value="RNase_T2_prok"/>
</dbReference>
<evidence type="ECO:0000256" key="3">
    <source>
        <dbReference type="SAM" id="SignalP"/>
    </source>
</evidence>
<comment type="caution">
    <text evidence="4">The sequence shown here is derived from an EMBL/GenBank/DDBJ whole genome shotgun (WGS) entry which is preliminary data.</text>
</comment>
<accession>A0ABX2T3X2</accession>
<comment type="similarity">
    <text evidence="1 2">Belongs to the RNase T2 family.</text>
</comment>
<name>A0ABX2T3X2_9PROT</name>
<dbReference type="PANTHER" id="PTHR11240">
    <property type="entry name" value="RIBONUCLEASE T2"/>
    <property type="match status" value="1"/>
</dbReference>
<dbReference type="PANTHER" id="PTHR11240:SF22">
    <property type="entry name" value="RIBONUCLEASE T2"/>
    <property type="match status" value="1"/>
</dbReference>
<dbReference type="Proteomes" id="UP000584642">
    <property type="component" value="Unassembled WGS sequence"/>
</dbReference>
<dbReference type="PROSITE" id="PS00531">
    <property type="entry name" value="RNASE_T2_2"/>
    <property type="match status" value="1"/>
</dbReference>
<dbReference type="Pfam" id="PF00445">
    <property type="entry name" value="Ribonuclease_T2"/>
    <property type="match status" value="1"/>
</dbReference>
<dbReference type="InterPro" id="IPR001568">
    <property type="entry name" value="RNase_T2-like"/>
</dbReference>
<organism evidence="4 5">
    <name type="scientific">Azospirillum oleiclasticum</name>
    <dbReference type="NCBI Taxonomy" id="2735135"/>
    <lineage>
        <taxon>Bacteria</taxon>
        <taxon>Pseudomonadati</taxon>
        <taxon>Pseudomonadota</taxon>
        <taxon>Alphaproteobacteria</taxon>
        <taxon>Rhodospirillales</taxon>
        <taxon>Azospirillaceae</taxon>
        <taxon>Azospirillum</taxon>
    </lineage>
</organism>
<feature type="signal peptide" evidence="3">
    <location>
        <begin position="1"/>
        <end position="23"/>
    </location>
</feature>
<dbReference type="InterPro" id="IPR018188">
    <property type="entry name" value="RNase_T2_His_AS_1"/>
</dbReference>
<dbReference type="InterPro" id="IPR036430">
    <property type="entry name" value="RNase_T2-like_sf"/>
</dbReference>
<dbReference type="CDD" id="cd01062">
    <property type="entry name" value="RNase_T2_prok"/>
    <property type="match status" value="1"/>
</dbReference>
<keyword evidence="5" id="KW-1185">Reference proteome</keyword>
<dbReference type="RefSeq" id="WP_180280268.1">
    <property type="nucleotide sequence ID" value="NZ_JABFDB010000001.1"/>
</dbReference>
<dbReference type="EMBL" id="JABFDB010000001">
    <property type="protein sequence ID" value="NYZ18535.1"/>
    <property type="molecule type" value="Genomic_DNA"/>
</dbReference>
<feature type="chain" id="PRO_5047465886" evidence="3">
    <location>
        <begin position="24"/>
        <end position="216"/>
    </location>
</feature>
<sequence>MRRIHAAAVAAILLLSGSGPLLAQERGKPGEFDYYLYALSWTPAYCAREGKNADPRQCATGGERAGFVLHGLWPQWNAGGWPERCTRDRNIPKRVADAMLEIMPTPELVEHQWTKHGTCSGLTADLYFADAMAAWERVRIPPEFVTATPGTAVTAQQVEKRFVEVNFDLTPARIATICDRQGLYEIRICMDKDLVFRDCGAKVEDRCKPDQTLTVR</sequence>
<protein>
    <submittedName>
        <fullName evidence="4">Ribonuclease T2</fullName>
    </submittedName>
</protein>
<evidence type="ECO:0000313" key="5">
    <source>
        <dbReference type="Proteomes" id="UP000584642"/>
    </source>
</evidence>
<evidence type="ECO:0000313" key="4">
    <source>
        <dbReference type="EMBL" id="NYZ18535.1"/>
    </source>
</evidence>
<evidence type="ECO:0000256" key="1">
    <source>
        <dbReference type="ARBA" id="ARBA00007469"/>
    </source>
</evidence>
<dbReference type="PROSITE" id="PS00530">
    <property type="entry name" value="RNASE_T2_1"/>
    <property type="match status" value="1"/>
</dbReference>
<reference evidence="4 5" key="1">
    <citation type="submission" date="2020-05" db="EMBL/GenBank/DDBJ databases">
        <title>Azospirillum oleiclasticum sp. nov, a nitrogen-fixing and heavy crude oil-emulsifying bacterium isolated from the crude oil of Yumen Oilfield.</title>
        <authorList>
            <person name="Wu D."/>
            <person name="Cai M."/>
            <person name="Zhang X."/>
        </authorList>
    </citation>
    <scope>NUCLEOTIDE SEQUENCE [LARGE SCALE GENOMIC DNA]</scope>
    <source>
        <strain evidence="4 5">ROY-1-1-2</strain>
    </source>
</reference>
<dbReference type="Gene3D" id="3.90.730.10">
    <property type="entry name" value="Ribonuclease T2-like"/>
    <property type="match status" value="1"/>
</dbReference>
<evidence type="ECO:0000256" key="2">
    <source>
        <dbReference type="RuleBase" id="RU004328"/>
    </source>
</evidence>
<proteinExistence type="inferred from homology"/>